<evidence type="ECO:0000259" key="1">
    <source>
        <dbReference type="Pfam" id="PF18658"/>
    </source>
</evidence>
<dbReference type="Pfam" id="PF18658">
    <property type="entry name" value="zf-C2H2_12"/>
    <property type="match status" value="1"/>
</dbReference>
<dbReference type="SUPFAM" id="SSF53098">
    <property type="entry name" value="Ribonuclease H-like"/>
    <property type="match status" value="1"/>
</dbReference>
<dbReference type="AlphaFoldDB" id="A0A3P9JPU4"/>
<dbReference type="Ensembl" id="ENSORLT00015035496.1">
    <property type="protein sequence ID" value="ENSORLP00015034386.1"/>
    <property type="gene ID" value="ENSORLG00015020330.1"/>
</dbReference>
<dbReference type="PANTHER" id="PTHR45913">
    <property type="entry name" value="EPM2A-INTERACTING PROTEIN 1"/>
    <property type="match status" value="1"/>
</dbReference>
<accession>A0A3P9JPU4</accession>
<dbReference type="Proteomes" id="UP000265200">
    <property type="component" value="Chromosome 18"/>
</dbReference>
<feature type="domain" description="SPIN-DOC-like zinc-finger" evidence="1">
    <location>
        <begin position="16"/>
        <end position="71"/>
    </location>
</feature>
<reference evidence="2 3" key="2">
    <citation type="submission" date="2017-04" db="EMBL/GenBank/DDBJ databases">
        <title>CpG methylation of centromeres and impact of large insertions on vertebrate speciation.</title>
        <authorList>
            <person name="Ichikawa K."/>
            <person name="Yoshimura J."/>
            <person name="Morishita S."/>
        </authorList>
    </citation>
    <scope>NUCLEOTIDE SEQUENCE</scope>
    <source>
        <strain evidence="2 3">HSOK</strain>
    </source>
</reference>
<evidence type="ECO:0000313" key="3">
    <source>
        <dbReference type="Proteomes" id="UP000265200"/>
    </source>
</evidence>
<protein>
    <recommendedName>
        <fullName evidence="1">SPIN-DOC-like zinc-finger domain-containing protein</fullName>
    </recommendedName>
</protein>
<dbReference type="InterPro" id="IPR040647">
    <property type="entry name" value="SPIN-DOC_Znf-C2H2"/>
</dbReference>
<proteinExistence type="predicted"/>
<evidence type="ECO:0000313" key="2">
    <source>
        <dbReference type="Ensembl" id="ENSORLP00015034386.1"/>
    </source>
</evidence>
<reference evidence="2" key="4">
    <citation type="submission" date="2025-09" db="UniProtKB">
        <authorList>
            <consortium name="Ensembl"/>
        </authorList>
    </citation>
    <scope>IDENTIFICATION</scope>
    <source>
        <strain evidence="2">HSOK</strain>
    </source>
</reference>
<dbReference type="PANTHER" id="PTHR45913:SF9">
    <property type="entry name" value="GENERAL TRANSCRIPTION FACTOR II-I REPEAT DOMAIN-CONTAINING PROTEIN 2-LIKE-RELATED"/>
    <property type="match status" value="1"/>
</dbReference>
<organism evidence="2 3">
    <name type="scientific">Oryzias latipes</name>
    <name type="common">Japanese rice fish</name>
    <name type="synonym">Japanese killifish</name>
    <dbReference type="NCBI Taxonomy" id="8090"/>
    <lineage>
        <taxon>Eukaryota</taxon>
        <taxon>Metazoa</taxon>
        <taxon>Chordata</taxon>
        <taxon>Craniata</taxon>
        <taxon>Vertebrata</taxon>
        <taxon>Euteleostomi</taxon>
        <taxon>Actinopterygii</taxon>
        <taxon>Neopterygii</taxon>
        <taxon>Teleostei</taxon>
        <taxon>Neoteleostei</taxon>
        <taxon>Acanthomorphata</taxon>
        <taxon>Ovalentaria</taxon>
        <taxon>Atherinomorphae</taxon>
        <taxon>Beloniformes</taxon>
        <taxon>Adrianichthyidae</taxon>
        <taxon>Oryziinae</taxon>
        <taxon>Oryzias</taxon>
    </lineage>
</organism>
<sequence>MERQRQWHTDKRHFKQKWEDDYFFAEISSKAVCRICQQSVAVLKEYNIRRHYETKHAVFSRYKGEARKKKSSELLSKLRSQQATLTRCLSTAASIMCPSQERVFSQISLSRNTVTRRVEDLSRDIRDQLTVKSRDFVAFSLACDESTDISDSAQLLVFVRGINADMEITQELAGLETLRGTTKGEDLFAAVSRVLDKYNLSWDKMVGITTDGAPAMIGKKVAQYHCILHQEQLCAKTIGLADVVRDVVKIINCIRSKALSHRQFRAFLDEVDAQYKDILYHQEVRWLSRGTVLKRFFELRQLIAEFLSSASRDTQIPTDKRWIFDVAVMVDITDLLNNLNVKLQGKEQIIPELFDHIKAFQMKLQLLCRHLSAGNLAHFPSLRYVNVEVDRLPEYGELLSNLNKEFDLRFVDFKKTAGDMELFSQPFSVSPDSVPEHLQMELIEFQCDTELRRKFVSLPLRDFYPHVSKQRYPQMRKNAQVMLSLFGSTYICEQTFRLMNLNKIKLRGTLTDSHLQDILTLSVSKLQPNIQSLIKSKDQLHVSH</sequence>
<reference key="1">
    <citation type="journal article" date="2007" name="Nature">
        <title>The medaka draft genome and insights into vertebrate genome evolution.</title>
        <authorList>
            <person name="Kasahara M."/>
            <person name="Naruse K."/>
            <person name="Sasaki S."/>
            <person name="Nakatani Y."/>
            <person name="Qu W."/>
            <person name="Ahsan B."/>
            <person name="Yamada T."/>
            <person name="Nagayasu Y."/>
            <person name="Doi K."/>
            <person name="Kasai Y."/>
            <person name="Jindo T."/>
            <person name="Kobayashi D."/>
            <person name="Shimada A."/>
            <person name="Toyoda A."/>
            <person name="Kuroki Y."/>
            <person name="Fujiyama A."/>
            <person name="Sasaki T."/>
            <person name="Shimizu A."/>
            <person name="Asakawa S."/>
            <person name="Shimizu N."/>
            <person name="Hashimoto S."/>
            <person name="Yang J."/>
            <person name="Lee Y."/>
            <person name="Matsushima K."/>
            <person name="Sugano S."/>
            <person name="Sakaizumi M."/>
            <person name="Narita T."/>
            <person name="Ohishi K."/>
            <person name="Haga S."/>
            <person name="Ohta F."/>
            <person name="Nomoto H."/>
            <person name="Nogata K."/>
            <person name="Morishita T."/>
            <person name="Endo T."/>
            <person name="Shin-I T."/>
            <person name="Takeda H."/>
            <person name="Morishita S."/>
            <person name="Kohara Y."/>
        </authorList>
    </citation>
    <scope>NUCLEOTIDE SEQUENCE [LARGE SCALE GENOMIC DNA]</scope>
    <source>
        <strain>Hd-rR</strain>
    </source>
</reference>
<dbReference type="InterPro" id="IPR012337">
    <property type="entry name" value="RNaseH-like_sf"/>
</dbReference>
<name>A0A3P9JPU4_ORYLA</name>
<reference evidence="2" key="3">
    <citation type="submission" date="2025-08" db="UniProtKB">
        <authorList>
            <consortium name="Ensembl"/>
        </authorList>
    </citation>
    <scope>IDENTIFICATION</scope>
    <source>
        <strain evidence="2">HSOK</strain>
    </source>
</reference>